<keyword evidence="3" id="KW-1185">Reference proteome</keyword>
<organism evidence="2 3">
    <name type="scientific">Maribacter cobaltidurans</name>
    <dbReference type="NCBI Taxonomy" id="1178778"/>
    <lineage>
        <taxon>Bacteria</taxon>
        <taxon>Pseudomonadati</taxon>
        <taxon>Bacteroidota</taxon>
        <taxon>Flavobacteriia</taxon>
        <taxon>Flavobacteriales</taxon>
        <taxon>Flavobacteriaceae</taxon>
        <taxon>Maribacter</taxon>
    </lineage>
</organism>
<dbReference type="Proteomes" id="UP001356308">
    <property type="component" value="Unassembled WGS sequence"/>
</dbReference>
<feature type="chain" id="PRO_5045215182" evidence="1">
    <location>
        <begin position="19"/>
        <end position="115"/>
    </location>
</feature>
<name>A0ABU7IQC2_9FLAO</name>
<protein>
    <submittedName>
        <fullName evidence="2">Nicotinic acid mononucleotide adenyltransferase</fullName>
    </submittedName>
</protein>
<keyword evidence="1" id="KW-0732">Signal</keyword>
<proteinExistence type="predicted"/>
<accession>A0ABU7IQC2</accession>
<dbReference type="SUPFAM" id="SSF82185">
    <property type="entry name" value="Histone H3 K4-specific methyltransferase SET7/9 N-terminal domain"/>
    <property type="match status" value="1"/>
</dbReference>
<evidence type="ECO:0000313" key="2">
    <source>
        <dbReference type="EMBL" id="MEE1975155.1"/>
    </source>
</evidence>
<gene>
    <name evidence="2" type="ORF">V1I91_03685</name>
</gene>
<feature type="signal peptide" evidence="1">
    <location>
        <begin position="1"/>
        <end position="18"/>
    </location>
</feature>
<sequence length="115" mass="13084">MKRILIMAVLALSFSANAQEVEPKFEKVGEKVKATYFHANGEVSQQGFFLNEKLEGKWTMFDENGEKIAMGNYDQGVKTGKWLFWESDSVKEVNFDNNRIASVEKLDSKKSVVIN</sequence>
<dbReference type="EMBL" id="JAZDDG010000001">
    <property type="protein sequence ID" value="MEE1975155.1"/>
    <property type="molecule type" value="Genomic_DNA"/>
</dbReference>
<dbReference type="RefSeq" id="WP_272649969.1">
    <property type="nucleotide sequence ID" value="NZ_JAZDDG010000001.1"/>
</dbReference>
<reference evidence="2 3" key="1">
    <citation type="submission" date="2024-01" db="EMBL/GenBank/DDBJ databases">
        <title>Maribacter spp. originated from different algae showed divergent polysaccharides utilization ability.</title>
        <authorList>
            <person name="Wang H."/>
            <person name="Wu Y."/>
        </authorList>
    </citation>
    <scope>NUCLEOTIDE SEQUENCE [LARGE SCALE GENOMIC DNA]</scope>
    <source>
        <strain evidence="2 3">PR1</strain>
    </source>
</reference>
<evidence type="ECO:0000256" key="1">
    <source>
        <dbReference type="SAM" id="SignalP"/>
    </source>
</evidence>
<comment type="caution">
    <text evidence="2">The sequence shown here is derived from an EMBL/GenBank/DDBJ whole genome shotgun (WGS) entry which is preliminary data.</text>
</comment>
<dbReference type="Gene3D" id="2.20.110.10">
    <property type="entry name" value="Histone H3 K4-specific methyltransferase SET7/9 N-terminal domain"/>
    <property type="match status" value="1"/>
</dbReference>
<evidence type="ECO:0000313" key="3">
    <source>
        <dbReference type="Proteomes" id="UP001356308"/>
    </source>
</evidence>